<keyword evidence="1" id="KW-0812">Transmembrane</keyword>
<dbReference type="EMBL" id="JBHSEK010000029">
    <property type="protein sequence ID" value="MFC4492451.1"/>
    <property type="molecule type" value="Genomic_DNA"/>
</dbReference>
<feature type="transmembrane region" description="Helical" evidence="1">
    <location>
        <begin position="312"/>
        <end position="334"/>
    </location>
</feature>
<keyword evidence="1" id="KW-0472">Membrane</keyword>
<name>A0ABV9A059_9NEIS</name>
<feature type="transmembrane region" description="Helical" evidence="1">
    <location>
        <begin position="73"/>
        <end position="91"/>
    </location>
</feature>
<proteinExistence type="predicted"/>
<organism evidence="2 3">
    <name type="scientific">Chromobacterium aquaticum</name>
    <dbReference type="NCBI Taxonomy" id="467180"/>
    <lineage>
        <taxon>Bacteria</taxon>
        <taxon>Pseudomonadati</taxon>
        <taxon>Pseudomonadota</taxon>
        <taxon>Betaproteobacteria</taxon>
        <taxon>Neisseriales</taxon>
        <taxon>Chromobacteriaceae</taxon>
        <taxon>Chromobacterium</taxon>
    </lineage>
</organism>
<sequence>MSPDEKRRPLTLMILVTVAYLVTEIIYNVGLVRMLSSPGLSSESIHGMEVVGKTLASIGITLALSRLVPLGRIWRYVALIALIYWGLGVLIDHEIDQLPEETRQTGHWLGLYRVALLEGKNQAPEWRHDGQELTLEQRLVAANMALLLYGERTAVEPVVRQFVTERVAEKFSAITLQPSLERFWPTYNRISTQLYPHWLRYRQHVQRFEHRTPGTAEFVTRMEHNAWVGLKLRSYGDTKLFEGNAALGLTPVFARDIPPFLSHEQLKQHFRLLLEQGKGRVISVYLPGSSAGTDLSRDLALSVFVPPVSMSLSLLSISLNLAVLASLFVAWALAGIRHSNRAVMVVLDRLPLLTMVSVLVVLFWRSDLPFSGESPFQRTAVAAEQHGVWAQIWVWAIAHEPLLLQSVGQLHFVRSASDRLPALGRPFKSSEGVVGVVAR</sequence>
<reference evidence="3" key="1">
    <citation type="journal article" date="2019" name="Int. J. Syst. Evol. Microbiol.">
        <title>The Global Catalogue of Microorganisms (GCM) 10K type strain sequencing project: providing services to taxonomists for standard genome sequencing and annotation.</title>
        <authorList>
            <consortium name="The Broad Institute Genomics Platform"/>
            <consortium name="The Broad Institute Genome Sequencing Center for Infectious Disease"/>
            <person name="Wu L."/>
            <person name="Ma J."/>
        </authorList>
    </citation>
    <scope>NUCLEOTIDE SEQUENCE [LARGE SCALE GENOMIC DNA]</scope>
    <source>
        <strain evidence="3">CGMCC 4.7608</strain>
    </source>
</reference>
<accession>A0ABV9A059</accession>
<feature type="transmembrane region" description="Helical" evidence="1">
    <location>
        <begin position="346"/>
        <end position="364"/>
    </location>
</feature>
<dbReference type="RefSeq" id="WP_231463990.1">
    <property type="nucleotide sequence ID" value="NZ_JAJOHW010000115.1"/>
</dbReference>
<gene>
    <name evidence="2" type="ORF">ACFO0R_22810</name>
</gene>
<keyword evidence="1" id="KW-1133">Transmembrane helix</keyword>
<protein>
    <submittedName>
        <fullName evidence="2">Uncharacterized protein</fullName>
    </submittedName>
</protein>
<dbReference type="Proteomes" id="UP001595999">
    <property type="component" value="Unassembled WGS sequence"/>
</dbReference>
<evidence type="ECO:0000313" key="2">
    <source>
        <dbReference type="EMBL" id="MFC4492451.1"/>
    </source>
</evidence>
<evidence type="ECO:0000256" key="1">
    <source>
        <dbReference type="SAM" id="Phobius"/>
    </source>
</evidence>
<comment type="caution">
    <text evidence="2">The sequence shown here is derived from an EMBL/GenBank/DDBJ whole genome shotgun (WGS) entry which is preliminary data.</text>
</comment>
<feature type="transmembrane region" description="Helical" evidence="1">
    <location>
        <begin position="12"/>
        <end position="30"/>
    </location>
</feature>
<keyword evidence="3" id="KW-1185">Reference proteome</keyword>
<evidence type="ECO:0000313" key="3">
    <source>
        <dbReference type="Proteomes" id="UP001595999"/>
    </source>
</evidence>